<protein>
    <submittedName>
        <fullName evidence="1">Uncharacterized protein</fullName>
    </submittedName>
</protein>
<keyword evidence="2" id="KW-1185">Reference proteome</keyword>
<evidence type="ECO:0000313" key="1">
    <source>
        <dbReference type="EMBL" id="KAE9612490.1"/>
    </source>
</evidence>
<sequence>MRISRTDTSNQIVGKELAQGSHTLGISRIDTRSHIVVGVFKIGSHNAVRI</sequence>
<comment type="caution">
    <text evidence="1">The sequence shown here is derived from an EMBL/GenBank/DDBJ whole genome shotgun (WGS) entry which is preliminary data.</text>
</comment>
<accession>A0A6A4QF72</accession>
<gene>
    <name evidence="1" type="ORF">Lalb_Chr06g0173661</name>
</gene>
<reference evidence="2" key="1">
    <citation type="journal article" date="2020" name="Nat. Commun.">
        <title>Genome sequence of the cluster root forming white lupin.</title>
        <authorList>
            <person name="Hufnagel B."/>
            <person name="Marques A."/>
            <person name="Soriano A."/>
            <person name="Marques L."/>
            <person name="Divol F."/>
            <person name="Doumas P."/>
            <person name="Sallet E."/>
            <person name="Mancinotti D."/>
            <person name="Carrere S."/>
            <person name="Marande W."/>
            <person name="Arribat S."/>
            <person name="Keller J."/>
            <person name="Huneau C."/>
            <person name="Blein T."/>
            <person name="Aime D."/>
            <person name="Laguerre M."/>
            <person name="Taylor J."/>
            <person name="Schubert V."/>
            <person name="Nelson M."/>
            <person name="Geu-Flores F."/>
            <person name="Crespi M."/>
            <person name="Gallardo-Guerrero K."/>
            <person name="Delaux P.-M."/>
            <person name="Salse J."/>
            <person name="Berges H."/>
            <person name="Guyot R."/>
            <person name="Gouzy J."/>
            <person name="Peret B."/>
        </authorList>
    </citation>
    <scope>NUCLEOTIDE SEQUENCE [LARGE SCALE GENOMIC DNA]</scope>
    <source>
        <strain evidence="2">cv. Amiga</strain>
    </source>
</reference>
<dbReference type="EMBL" id="WOCE01000006">
    <property type="protein sequence ID" value="KAE9612490.1"/>
    <property type="molecule type" value="Genomic_DNA"/>
</dbReference>
<proteinExistence type="predicted"/>
<dbReference type="AlphaFoldDB" id="A0A6A4QF72"/>
<evidence type="ECO:0000313" key="2">
    <source>
        <dbReference type="Proteomes" id="UP000447434"/>
    </source>
</evidence>
<dbReference type="Proteomes" id="UP000447434">
    <property type="component" value="Chromosome 6"/>
</dbReference>
<name>A0A6A4QF72_LUPAL</name>
<organism evidence="1 2">
    <name type="scientific">Lupinus albus</name>
    <name type="common">White lupine</name>
    <name type="synonym">Lupinus termis</name>
    <dbReference type="NCBI Taxonomy" id="3870"/>
    <lineage>
        <taxon>Eukaryota</taxon>
        <taxon>Viridiplantae</taxon>
        <taxon>Streptophyta</taxon>
        <taxon>Embryophyta</taxon>
        <taxon>Tracheophyta</taxon>
        <taxon>Spermatophyta</taxon>
        <taxon>Magnoliopsida</taxon>
        <taxon>eudicotyledons</taxon>
        <taxon>Gunneridae</taxon>
        <taxon>Pentapetalae</taxon>
        <taxon>rosids</taxon>
        <taxon>fabids</taxon>
        <taxon>Fabales</taxon>
        <taxon>Fabaceae</taxon>
        <taxon>Papilionoideae</taxon>
        <taxon>50 kb inversion clade</taxon>
        <taxon>genistoids sensu lato</taxon>
        <taxon>core genistoids</taxon>
        <taxon>Genisteae</taxon>
        <taxon>Lupinus</taxon>
    </lineage>
</organism>